<accession>A0AA39YGX2</accession>
<organism evidence="1 2">
    <name type="scientific">Cercophora newfieldiana</name>
    <dbReference type="NCBI Taxonomy" id="92897"/>
    <lineage>
        <taxon>Eukaryota</taxon>
        <taxon>Fungi</taxon>
        <taxon>Dikarya</taxon>
        <taxon>Ascomycota</taxon>
        <taxon>Pezizomycotina</taxon>
        <taxon>Sordariomycetes</taxon>
        <taxon>Sordariomycetidae</taxon>
        <taxon>Sordariales</taxon>
        <taxon>Lasiosphaeriaceae</taxon>
        <taxon>Cercophora</taxon>
    </lineage>
</organism>
<dbReference type="EMBL" id="JAULSV010000002">
    <property type="protein sequence ID" value="KAK0652164.1"/>
    <property type="molecule type" value="Genomic_DNA"/>
</dbReference>
<dbReference type="AlphaFoldDB" id="A0AA39YGX2"/>
<gene>
    <name evidence="1" type="ORF">B0T16DRAFT_405572</name>
</gene>
<proteinExistence type="predicted"/>
<sequence length="91" mass="10571">MYFSFLFLFCFFFGKYCKSRWLLQLRAGSRVDLVNGQLELPASVCPRVLIPTPPDTMPALTRRHHKASRSDLCNRRPMCLPLFQGRESIYG</sequence>
<protein>
    <submittedName>
        <fullName evidence="1">Uncharacterized protein</fullName>
    </submittedName>
</protein>
<dbReference type="Proteomes" id="UP001174936">
    <property type="component" value="Unassembled WGS sequence"/>
</dbReference>
<reference evidence="1" key="1">
    <citation type="submission" date="2023-06" db="EMBL/GenBank/DDBJ databases">
        <title>Genome-scale phylogeny and comparative genomics of the fungal order Sordariales.</title>
        <authorList>
            <consortium name="Lawrence Berkeley National Laboratory"/>
            <person name="Hensen N."/>
            <person name="Bonometti L."/>
            <person name="Westerberg I."/>
            <person name="Brannstrom I.O."/>
            <person name="Guillou S."/>
            <person name="Cros-Aarteil S."/>
            <person name="Calhoun S."/>
            <person name="Haridas S."/>
            <person name="Kuo A."/>
            <person name="Mondo S."/>
            <person name="Pangilinan J."/>
            <person name="Riley R."/>
            <person name="Labutti K."/>
            <person name="Andreopoulos B."/>
            <person name="Lipzen A."/>
            <person name="Chen C."/>
            <person name="Yanf M."/>
            <person name="Daum C."/>
            <person name="Ng V."/>
            <person name="Clum A."/>
            <person name="Steindorff A."/>
            <person name="Ohm R."/>
            <person name="Martin F."/>
            <person name="Silar P."/>
            <person name="Natvig D."/>
            <person name="Lalanne C."/>
            <person name="Gautier V."/>
            <person name="Ament-Velasquez S.L."/>
            <person name="Kruys A."/>
            <person name="Hutchinson M.I."/>
            <person name="Powell A.J."/>
            <person name="Barry K."/>
            <person name="Miller A.N."/>
            <person name="Grigoriev I.V."/>
            <person name="Debuchy R."/>
            <person name="Gladieux P."/>
            <person name="Thoren M.H."/>
            <person name="Johannesson H."/>
        </authorList>
    </citation>
    <scope>NUCLEOTIDE SEQUENCE</scope>
    <source>
        <strain evidence="1">SMH2532-1</strain>
    </source>
</reference>
<name>A0AA39YGX2_9PEZI</name>
<evidence type="ECO:0000313" key="2">
    <source>
        <dbReference type="Proteomes" id="UP001174936"/>
    </source>
</evidence>
<comment type="caution">
    <text evidence="1">The sequence shown here is derived from an EMBL/GenBank/DDBJ whole genome shotgun (WGS) entry which is preliminary data.</text>
</comment>
<keyword evidence="2" id="KW-1185">Reference proteome</keyword>
<evidence type="ECO:0000313" key="1">
    <source>
        <dbReference type="EMBL" id="KAK0652164.1"/>
    </source>
</evidence>